<evidence type="ECO:0000256" key="5">
    <source>
        <dbReference type="ARBA" id="ARBA00022692"/>
    </source>
</evidence>
<sequence>HLRPASVSLPLYQYLLLDVIILLLSPFLIFFCLAKFIFYKTEMKSLNLVLLCLLLARSAGSARILVMQVSVSKSHSAIMEPLFEELAARGHQLTVYTSSPHKFAIPNMREIDLSHNWRPVVSNFSLDFIKQVMPDPFRTPFPMADLELLMCENVLSGHQIQSLLVSDSKFDLVITETFTVDCFVPLARKFQAPLISFVTSNILPWGSDRVGLPDNPAYIPNYLSNLSTNMTLFQRIYNSVVLTFAKFVQQYYAMSQSQNLVSKYFSSSNPPLSELVANTSLLFVNSHFSLGISRPVTSNVVEIGGIHMREISSQLPMDLQQILDQSSQGVVVVSFGSVIRISSLPRHMISMFLQAFSTVSQTIIFKYEDDLPEAPPNVVIRKWIPQQEIIGHKNVKAFLNHGGMGSIIESVYYSKPIIGIPFFADQYLNVKALATRGAGILLDLDTLSEKSIRTAINNVLNDSSYTENMKKISEQFRDRPMTPLQTAVYWTE</sequence>
<evidence type="ECO:0000256" key="3">
    <source>
        <dbReference type="ARBA" id="ARBA00022676"/>
    </source>
</evidence>
<dbReference type="GO" id="GO:0005783">
    <property type="term" value="C:endoplasmic reticulum"/>
    <property type="evidence" value="ECO:0007669"/>
    <property type="project" value="UniProtKB-SubCell"/>
</dbReference>
<evidence type="ECO:0000256" key="10">
    <source>
        <dbReference type="ARBA" id="ARBA00046288"/>
    </source>
</evidence>
<keyword evidence="5 11" id="KW-0812">Transmembrane</keyword>
<comment type="subcellular location">
    <subcellularLocation>
        <location evidence="10">Endomembrane system</location>
        <topology evidence="10">Single-pass type I membrane protein</topology>
    </subcellularLocation>
    <subcellularLocation>
        <location evidence="1">Endoplasmic reticulum</location>
    </subcellularLocation>
</comment>
<keyword evidence="9" id="KW-0325">Glycoprotein</keyword>
<evidence type="ECO:0000256" key="7">
    <source>
        <dbReference type="ARBA" id="ARBA00022989"/>
    </source>
</evidence>
<gene>
    <name evidence="12" type="ORF">g.29935</name>
</gene>
<evidence type="ECO:0000256" key="4">
    <source>
        <dbReference type="ARBA" id="ARBA00022679"/>
    </source>
</evidence>
<evidence type="ECO:0000256" key="11">
    <source>
        <dbReference type="SAM" id="Phobius"/>
    </source>
</evidence>
<keyword evidence="4" id="KW-0808">Transferase</keyword>
<evidence type="ECO:0000256" key="9">
    <source>
        <dbReference type="ARBA" id="ARBA00023180"/>
    </source>
</evidence>
<name>A0A1B6EL22_9HEMI</name>
<dbReference type="EMBL" id="GECZ01031187">
    <property type="protein sequence ID" value="JAS38582.1"/>
    <property type="molecule type" value="Transcribed_RNA"/>
</dbReference>
<evidence type="ECO:0000256" key="8">
    <source>
        <dbReference type="ARBA" id="ARBA00023136"/>
    </source>
</evidence>
<keyword evidence="8 11" id="KW-0472">Membrane</keyword>
<accession>A0A1B6EL22</accession>
<dbReference type="PANTHER" id="PTHR48043:SF145">
    <property type="entry name" value="FI06409P-RELATED"/>
    <property type="match status" value="1"/>
</dbReference>
<comment type="similarity">
    <text evidence="2">Belongs to the UDP-glycosyltransferase family.</text>
</comment>
<organism evidence="12">
    <name type="scientific">Cuerna arida</name>
    <dbReference type="NCBI Taxonomy" id="1464854"/>
    <lineage>
        <taxon>Eukaryota</taxon>
        <taxon>Metazoa</taxon>
        <taxon>Ecdysozoa</taxon>
        <taxon>Arthropoda</taxon>
        <taxon>Hexapoda</taxon>
        <taxon>Insecta</taxon>
        <taxon>Pterygota</taxon>
        <taxon>Neoptera</taxon>
        <taxon>Paraneoptera</taxon>
        <taxon>Hemiptera</taxon>
        <taxon>Auchenorrhyncha</taxon>
        <taxon>Membracoidea</taxon>
        <taxon>Cicadellidae</taxon>
        <taxon>Cicadellinae</taxon>
        <taxon>Proconiini</taxon>
        <taxon>Cuerna</taxon>
    </lineage>
</organism>
<dbReference type="GO" id="GO:0008194">
    <property type="term" value="F:UDP-glycosyltransferase activity"/>
    <property type="evidence" value="ECO:0007669"/>
    <property type="project" value="InterPro"/>
</dbReference>
<dbReference type="Gene3D" id="3.40.50.2000">
    <property type="entry name" value="Glycogen Phosphorylase B"/>
    <property type="match status" value="2"/>
</dbReference>
<feature type="non-terminal residue" evidence="12">
    <location>
        <position position="1"/>
    </location>
</feature>
<proteinExistence type="inferred from homology"/>
<dbReference type="PANTHER" id="PTHR48043">
    <property type="entry name" value="EG:EG0003.4 PROTEIN-RELATED"/>
    <property type="match status" value="1"/>
</dbReference>
<evidence type="ECO:0000256" key="6">
    <source>
        <dbReference type="ARBA" id="ARBA00022824"/>
    </source>
</evidence>
<keyword evidence="7 11" id="KW-1133">Transmembrane helix</keyword>
<feature type="transmembrane region" description="Helical" evidence="11">
    <location>
        <begin position="46"/>
        <end position="66"/>
    </location>
</feature>
<dbReference type="Pfam" id="PF00201">
    <property type="entry name" value="UDPGT"/>
    <property type="match status" value="1"/>
</dbReference>
<feature type="transmembrane region" description="Helical" evidence="11">
    <location>
        <begin position="12"/>
        <end position="34"/>
    </location>
</feature>
<dbReference type="InterPro" id="IPR050271">
    <property type="entry name" value="UDP-glycosyltransferase"/>
</dbReference>
<dbReference type="FunFam" id="3.40.50.2000:FF:000050">
    <property type="entry name" value="UDP-glucuronosyltransferase"/>
    <property type="match status" value="1"/>
</dbReference>
<protein>
    <recommendedName>
        <fullName evidence="13">Glucuronosyltransferase</fullName>
    </recommendedName>
</protein>
<dbReference type="AlphaFoldDB" id="A0A1B6EL22"/>
<reference evidence="12" key="1">
    <citation type="submission" date="2015-11" db="EMBL/GenBank/DDBJ databases">
        <title>De novo transcriptome assembly of four potential Pierce s Disease insect vectors from Arizona vineyards.</title>
        <authorList>
            <person name="Tassone E.E."/>
        </authorList>
    </citation>
    <scope>NUCLEOTIDE SEQUENCE</scope>
</reference>
<feature type="non-terminal residue" evidence="12">
    <location>
        <position position="492"/>
    </location>
</feature>
<dbReference type="CDD" id="cd03784">
    <property type="entry name" value="GT1_Gtf-like"/>
    <property type="match status" value="1"/>
</dbReference>
<evidence type="ECO:0000256" key="1">
    <source>
        <dbReference type="ARBA" id="ARBA00004240"/>
    </source>
</evidence>
<evidence type="ECO:0000313" key="12">
    <source>
        <dbReference type="EMBL" id="JAS38582.1"/>
    </source>
</evidence>
<dbReference type="InterPro" id="IPR002213">
    <property type="entry name" value="UDP_glucos_trans"/>
</dbReference>
<keyword evidence="6" id="KW-0256">Endoplasmic reticulum</keyword>
<evidence type="ECO:0000256" key="2">
    <source>
        <dbReference type="ARBA" id="ARBA00009995"/>
    </source>
</evidence>
<evidence type="ECO:0008006" key="13">
    <source>
        <dbReference type="Google" id="ProtNLM"/>
    </source>
</evidence>
<keyword evidence="3" id="KW-0328">Glycosyltransferase</keyword>
<dbReference type="SUPFAM" id="SSF53756">
    <property type="entry name" value="UDP-Glycosyltransferase/glycogen phosphorylase"/>
    <property type="match status" value="1"/>
</dbReference>